<dbReference type="Pfam" id="PF00078">
    <property type="entry name" value="RVT_1"/>
    <property type="match status" value="1"/>
</dbReference>
<dbReference type="InterPro" id="IPR043502">
    <property type="entry name" value="DNA/RNA_pol_sf"/>
</dbReference>
<dbReference type="AlphaFoldDB" id="A0ABC9Y377"/>
<feature type="domain" description="Reverse transcriptase" evidence="1">
    <location>
        <begin position="1"/>
        <end position="194"/>
    </location>
</feature>
<dbReference type="SUPFAM" id="SSF56672">
    <property type="entry name" value="DNA/RNA polymerases"/>
    <property type="match status" value="1"/>
</dbReference>
<dbReference type="InterPro" id="IPR000477">
    <property type="entry name" value="RT_dom"/>
</dbReference>
<dbReference type="PANTHER" id="PTHR33332">
    <property type="entry name" value="REVERSE TRANSCRIPTASE DOMAIN-CONTAINING PROTEIN"/>
    <property type="match status" value="1"/>
</dbReference>
<dbReference type="Proteomes" id="UP001623348">
    <property type="component" value="Unassembled WGS sequence"/>
</dbReference>
<reference evidence="2 3" key="1">
    <citation type="submission" date="2024-06" db="EMBL/GenBank/DDBJ databases">
        <title>The draft genome of Grus japonensis, version 3.</title>
        <authorList>
            <person name="Nabeshima K."/>
            <person name="Suzuki S."/>
            <person name="Onuma M."/>
        </authorList>
    </citation>
    <scope>NUCLEOTIDE SEQUENCE [LARGE SCALE GENOMIC DNA]</scope>
    <source>
        <strain evidence="2 3">451A</strain>
    </source>
</reference>
<proteinExistence type="predicted"/>
<accession>A0ABC9Y377</accession>
<evidence type="ECO:0000259" key="1">
    <source>
        <dbReference type="PROSITE" id="PS50878"/>
    </source>
</evidence>
<evidence type="ECO:0000313" key="2">
    <source>
        <dbReference type="EMBL" id="GAB0204001.1"/>
    </source>
</evidence>
<organism evidence="2 3">
    <name type="scientific">Grus japonensis</name>
    <name type="common">Japanese crane</name>
    <name type="synonym">Red-crowned crane</name>
    <dbReference type="NCBI Taxonomy" id="30415"/>
    <lineage>
        <taxon>Eukaryota</taxon>
        <taxon>Metazoa</taxon>
        <taxon>Chordata</taxon>
        <taxon>Craniata</taxon>
        <taxon>Vertebrata</taxon>
        <taxon>Euteleostomi</taxon>
        <taxon>Archelosauria</taxon>
        <taxon>Archosauria</taxon>
        <taxon>Dinosauria</taxon>
        <taxon>Saurischia</taxon>
        <taxon>Theropoda</taxon>
        <taxon>Coelurosauria</taxon>
        <taxon>Aves</taxon>
        <taxon>Neognathae</taxon>
        <taxon>Neoaves</taxon>
        <taxon>Gruiformes</taxon>
        <taxon>Gruidae</taxon>
        <taxon>Grus</taxon>
    </lineage>
</organism>
<comment type="caution">
    <text evidence="2">The sequence shown here is derived from an EMBL/GenBank/DDBJ whole genome shotgun (WGS) entry which is preliminary data.</text>
</comment>
<name>A0ABC9Y377_GRUJA</name>
<dbReference type="EMBL" id="BAAFJT010000040">
    <property type="protein sequence ID" value="GAB0204001.1"/>
    <property type="molecule type" value="Genomic_DNA"/>
</dbReference>
<keyword evidence="3" id="KW-1185">Reference proteome</keyword>
<dbReference type="CDD" id="cd01650">
    <property type="entry name" value="RT_nLTR_like"/>
    <property type="match status" value="1"/>
</dbReference>
<evidence type="ECO:0000313" key="3">
    <source>
        <dbReference type="Proteomes" id="UP001623348"/>
    </source>
</evidence>
<protein>
    <submittedName>
        <fullName evidence="2">Mitochondrial enolase superfamily member 1</fullName>
    </submittedName>
</protein>
<sequence>MEDKEVIRSGQHGFTKGKSCLTNLITFYYGMTGLVDEGTAVDIEYLDFRKAFDTVSHKILIEKLMKYGLDKQTVRWIENWLNGQAQRVVISSTKSSWRPVTSSVPQGSILGPILFNIFINDLDDGEECTLSKFADDTKLGGVADMAEGGAAIQRDLNRLDKWADRNLMKFNKGKCKVLHLGRNNPLHKYMLVATHLESSFSEKDLGGPGGHQVEQEPAMCSCDKEGKWYPGLHQEYCCQ</sequence>
<dbReference type="PROSITE" id="PS50878">
    <property type="entry name" value="RT_POL"/>
    <property type="match status" value="1"/>
</dbReference>
<gene>
    <name evidence="2" type="ORF">GRJ2_002865700</name>
</gene>